<keyword evidence="2" id="KW-0560">Oxidoreductase</keyword>
<dbReference type="InterPro" id="IPR036188">
    <property type="entry name" value="FAD/NAD-bd_sf"/>
</dbReference>
<dbReference type="SUPFAM" id="SSF51905">
    <property type="entry name" value="FAD/NAD(P)-binding domain"/>
    <property type="match status" value="1"/>
</dbReference>
<feature type="domain" description="Amine oxidase" evidence="4">
    <location>
        <begin position="9"/>
        <end position="420"/>
    </location>
</feature>
<dbReference type="OrthoDB" id="9814556at2"/>
<evidence type="ECO:0000256" key="1">
    <source>
        <dbReference type="ARBA" id="ARBA00001974"/>
    </source>
</evidence>
<accession>A0A4P6JQ09</accession>
<dbReference type="KEGG" id="kbs:EPA93_15725"/>
<protein>
    <submittedName>
        <fullName evidence="5">FAD-dependent oxidoreductase</fullName>
    </submittedName>
</protein>
<dbReference type="Gene3D" id="3.50.50.60">
    <property type="entry name" value="FAD/NAD(P)-binding domain"/>
    <property type="match status" value="1"/>
</dbReference>
<dbReference type="InterPro" id="IPR001613">
    <property type="entry name" value="Flavin_amine_oxidase"/>
</dbReference>
<comment type="cofactor">
    <cofactor evidence="1">
        <name>FAD</name>
        <dbReference type="ChEBI" id="CHEBI:57692"/>
    </cofactor>
</comment>
<dbReference type="Pfam" id="PF01593">
    <property type="entry name" value="Amino_oxidase"/>
    <property type="match status" value="1"/>
</dbReference>
<dbReference type="RefSeq" id="WP_129888421.1">
    <property type="nucleotide sequence ID" value="NZ_CP035758.1"/>
</dbReference>
<feature type="binding site" evidence="3">
    <location>
        <position position="226"/>
    </location>
    <ligand>
        <name>FAD</name>
        <dbReference type="ChEBI" id="CHEBI:57692"/>
    </ligand>
</feature>
<sequence length="430" mass="47326">MILIVGAGLAGLACAKLLADAGQSIKILEASDRVGGRVRTDMHEEGYRLDRGFQVLFTAYPSVRQLLNYDDLKPRRFDPQTLLVNNGKRFVLADPRRQPDKALTSLANPLVSIIDKGRLLGLFPLLGLSPDEIFAGKGLQGQDVSTEQYLQRLGFAEQGFIEHFARPFFGGIFLNRQLSTSARMFQFVLKMLAEGQTILPAEGMGSIAEQLASSLPSGTIHYHARVSELLRGEGSRVIGVRLSNGEQVEADQVVIATESPVAAKLTGLPLPTEGVGCTCLYFAGAERLYDQRAIVLHTDPASYVNHVVLLSNIAPTYAPPRRHLLSVTVLDLTEQDDERMARRCLSELSSWFPEHDLASWMFLRCYRIPFSQFTQKPGIFDQLSGNRTSLKGLYLAGEYTQSSSIHGALQSGIYAARTVLETLRQSEGTP</sequence>
<evidence type="ECO:0000313" key="6">
    <source>
        <dbReference type="Proteomes" id="UP000290365"/>
    </source>
</evidence>
<reference evidence="5 6" key="1">
    <citation type="submission" date="2019-01" db="EMBL/GenBank/DDBJ databases">
        <title>Ktedonosporobacter rubrisoli SCAWS-G2.</title>
        <authorList>
            <person name="Huang Y."/>
            <person name="Yan B."/>
        </authorList>
    </citation>
    <scope>NUCLEOTIDE SEQUENCE [LARGE SCALE GENOMIC DNA]</scope>
    <source>
        <strain evidence="5 6">SCAWS-G2</strain>
    </source>
</reference>
<dbReference type="AlphaFoldDB" id="A0A4P6JQ09"/>
<proteinExistence type="predicted"/>
<gene>
    <name evidence="5" type="ORF">EPA93_15725</name>
</gene>
<evidence type="ECO:0000259" key="4">
    <source>
        <dbReference type="Pfam" id="PF01593"/>
    </source>
</evidence>
<dbReference type="PANTHER" id="PTHR42841">
    <property type="entry name" value="AMINE OXIDASE"/>
    <property type="match status" value="1"/>
</dbReference>
<name>A0A4P6JQ09_KTERU</name>
<dbReference type="GO" id="GO:0016491">
    <property type="term" value="F:oxidoreductase activity"/>
    <property type="evidence" value="ECO:0007669"/>
    <property type="project" value="UniProtKB-KW"/>
</dbReference>
<evidence type="ECO:0000313" key="5">
    <source>
        <dbReference type="EMBL" id="QBD77364.1"/>
    </source>
</evidence>
<keyword evidence="6" id="KW-1185">Reference proteome</keyword>
<feature type="binding site" evidence="3">
    <location>
        <begin position="29"/>
        <end position="30"/>
    </location>
    <ligand>
        <name>FAD</name>
        <dbReference type="ChEBI" id="CHEBI:57692"/>
    </ligand>
</feature>
<dbReference type="PRINTS" id="PR00757">
    <property type="entry name" value="AMINEOXDASEF"/>
</dbReference>
<dbReference type="EMBL" id="CP035758">
    <property type="protein sequence ID" value="QBD77364.1"/>
    <property type="molecule type" value="Genomic_DNA"/>
</dbReference>
<organism evidence="5 6">
    <name type="scientific">Ktedonosporobacter rubrisoli</name>
    <dbReference type="NCBI Taxonomy" id="2509675"/>
    <lineage>
        <taxon>Bacteria</taxon>
        <taxon>Bacillati</taxon>
        <taxon>Chloroflexota</taxon>
        <taxon>Ktedonobacteria</taxon>
        <taxon>Ktedonobacterales</taxon>
        <taxon>Ktedonosporobacteraceae</taxon>
        <taxon>Ktedonosporobacter</taxon>
    </lineage>
</organism>
<dbReference type="Proteomes" id="UP000290365">
    <property type="component" value="Chromosome"/>
</dbReference>
<evidence type="ECO:0000256" key="2">
    <source>
        <dbReference type="ARBA" id="ARBA00023002"/>
    </source>
</evidence>
<evidence type="ECO:0000256" key="3">
    <source>
        <dbReference type="PIRSR" id="PIRSR601613-1"/>
    </source>
</evidence>
<dbReference type="InterPro" id="IPR002937">
    <property type="entry name" value="Amino_oxidase"/>
</dbReference>